<sequence length="86" mass="9634">MPTLSSLDIKLKPMDSIHSIMEPYTPEDGRALDRTLEIRQSFGSSPIAGCHVNTDSQVTRERMSCDERGVTCVTPMLINGYIHLLR</sequence>
<reference evidence="1" key="2">
    <citation type="journal article" date="2021" name="Genome Biol. Evol.">
        <title>Developing a high-quality reference genome for a parasitic bivalve with doubly uniparental inheritance (Bivalvia: Unionida).</title>
        <authorList>
            <person name="Smith C.H."/>
        </authorList>
    </citation>
    <scope>NUCLEOTIDE SEQUENCE</scope>
    <source>
        <strain evidence="1">CHS0354</strain>
        <tissue evidence="1">Mantle</tissue>
    </source>
</reference>
<dbReference type="Proteomes" id="UP001195483">
    <property type="component" value="Unassembled WGS sequence"/>
</dbReference>
<dbReference type="EMBL" id="JAEAOA010002048">
    <property type="protein sequence ID" value="KAK3586828.1"/>
    <property type="molecule type" value="Genomic_DNA"/>
</dbReference>
<keyword evidence="2" id="KW-1185">Reference proteome</keyword>
<gene>
    <name evidence="1" type="ORF">CHS0354_034866</name>
</gene>
<evidence type="ECO:0000313" key="1">
    <source>
        <dbReference type="EMBL" id="KAK3586828.1"/>
    </source>
</evidence>
<comment type="caution">
    <text evidence="1">The sequence shown here is derived from an EMBL/GenBank/DDBJ whole genome shotgun (WGS) entry which is preliminary data.</text>
</comment>
<proteinExistence type="predicted"/>
<evidence type="ECO:0000313" key="2">
    <source>
        <dbReference type="Proteomes" id="UP001195483"/>
    </source>
</evidence>
<reference evidence="1" key="1">
    <citation type="journal article" date="2021" name="Genome Biol. Evol.">
        <title>A High-Quality Reference Genome for a Parasitic Bivalve with Doubly Uniparental Inheritance (Bivalvia: Unionida).</title>
        <authorList>
            <person name="Smith C.H."/>
        </authorList>
    </citation>
    <scope>NUCLEOTIDE SEQUENCE</scope>
    <source>
        <strain evidence="1">CHS0354</strain>
    </source>
</reference>
<name>A0AAE0VQG7_9BIVA</name>
<organism evidence="1 2">
    <name type="scientific">Potamilus streckersoni</name>
    <dbReference type="NCBI Taxonomy" id="2493646"/>
    <lineage>
        <taxon>Eukaryota</taxon>
        <taxon>Metazoa</taxon>
        <taxon>Spiralia</taxon>
        <taxon>Lophotrochozoa</taxon>
        <taxon>Mollusca</taxon>
        <taxon>Bivalvia</taxon>
        <taxon>Autobranchia</taxon>
        <taxon>Heteroconchia</taxon>
        <taxon>Palaeoheterodonta</taxon>
        <taxon>Unionida</taxon>
        <taxon>Unionoidea</taxon>
        <taxon>Unionidae</taxon>
        <taxon>Ambleminae</taxon>
        <taxon>Lampsilini</taxon>
        <taxon>Potamilus</taxon>
    </lineage>
</organism>
<protein>
    <submittedName>
        <fullName evidence="1">Uncharacterized protein</fullName>
    </submittedName>
</protein>
<accession>A0AAE0VQG7</accession>
<dbReference type="AlphaFoldDB" id="A0AAE0VQG7"/>
<reference evidence="1" key="3">
    <citation type="submission" date="2023-05" db="EMBL/GenBank/DDBJ databases">
        <authorList>
            <person name="Smith C.H."/>
        </authorList>
    </citation>
    <scope>NUCLEOTIDE SEQUENCE</scope>
    <source>
        <strain evidence="1">CHS0354</strain>
        <tissue evidence="1">Mantle</tissue>
    </source>
</reference>